<accession>A0A942Y9W3</accession>
<name>A0A942Y9W3_9BACI</name>
<dbReference type="PROSITE" id="PS51318">
    <property type="entry name" value="TAT"/>
    <property type="match status" value="1"/>
</dbReference>
<organism evidence="2">
    <name type="scientific">Neobacillus citreus</name>
    <dbReference type="NCBI Taxonomy" id="2833578"/>
    <lineage>
        <taxon>Bacteria</taxon>
        <taxon>Bacillati</taxon>
        <taxon>Bacillota</taxon>
        <taxon>Bacilli</taxon>
        <taxon>Bacillales</taxon>
        <taxon>Bacillaceae</taxon>
        <taxon>Neobacillus</taxon>
    </lineage>
</organism>
<protein>
    <submittedName>
        <fullName evidence="2">Uncharacterized protein</fullName>
    </submittedName>
</protein>
<dbReference type="InterPro" id="IPR006311">
    <property type="entry name" value="TAT_signal"/>
</dbReference>
<dbReference type="AlphaFoldDB" id="A0A942Y9W3"/>
<feature type="signal peptide" evidence="1">
    <location>
        <begin position="1"/>
        <end position="35"/>
    </location>
</feature>
<comment type="caution">
    <text evidence="2">The sequence shown here is derived from an EMBL/GenBank/DDBJ whole genome shotgun (WGS) entry which is preliminary data.</text>
</comment>
<proteinExistence type="predicted"/>
<feature type="chain" id="PRO_5039345179" evidence="1">
    <location>
        <begin position="36"/>
        <end position="252"/>
    </location>
</feature>
<reference evidence="2" key="1">
    <citation type="submission" date="2021-05" db="EMBL/GenBank/DDBJ databases">
        <title>Novel Bacillus species.</title>
        <authorList>
            <person name="Liu G."/>
        </authorList>
    </citation>
    <scope>NUCLEOTIDE SEQUENCE</scope>
    <source>
        <strain evidence="2">FJAT-50051</strain>
    </source>
</reference>
<keyword evidence="1" id="KW-0732">Signal</keyword>
<dbReference type="EMBL" id="JAGYPE010000002">
    <property type="protein sequence ID" value="MBS4182738.1"/>
    <property type="molecule type" value="Genomic_DNA"/>
</dbReference>
<evidence type="ECO:0000313" key="2">
    <source>
        <dbReference type="EMBL" id="MBS4182738.1"/>
    </source>
</evidence>
<evidence type="ECO:0000256" key="1">
    <source>
        <dbReference type="SAM" id="SignalP"/>
    </source>
</evidence>
<sequence length="252" mass="26609">MTETRPLTARAARTRRRSLPVIGALAVLAGLLAPAAPGTPAAPASAAVAPHGKPIVEYTADITEGGSGTGYSSYINVHDAYDNAFSVGIQSDKGSTVSKGAPRFIWERVQNGKFTYGYLGPATHNVTPVGLRLYPNGVGTFFANGHTIAAVALTMKGRLFFNVEGNARLNGDVVHSSMRNVRITVSNKPGVSGLQGRWNTGFSFHGLRARQVNSAANQGATFWVDGRVTGLPKGGNWDTTEVAGIAMITQRW</sequence>
<gene>
    <name evidence="2" type="ORF">KHB02_15180</name>
</gene>